<feature type="region of interest" description="Disordered" evidence="1">
    <location>
        <begin position="225"/>
        <end position="247"/>
    </location>
</feature>
<keyword evidence="2" id="KW-0472">Membrane</keyword>
<accession>A0A0G4HN93</accession>
<evidence type="ECO:0000256" key="1">
    <source>
        <dbReference type="SAM" id="MobiDB-lite"/>
    </source>
</evidence>
<keyword evidence="2" id="KW-1133">Transmembrane helix</keyword>
<feature type="transmembrane region" description="Helical" evidence="2">
    <location>
        <begin position="141"/>
        <end position="164"/>
    </location>
</feature>
<reference evidence="3" key="1">
    <citation type="submission" date="2014-11" db="EMBL/GenBank/DDBJ databases">
        <authorList>
            <person name="Otto D Thomas"/>
            <person name="Naeem Raeece"/>
        </authorList>
    </citation>
    <scope>NUCLEOTIDE SEQUENCE</scope>
</reference>
<protein>
    <submittedName>
        <fullName evidence="3">Uncharacterized protein</fullName>
    </submittedName>
</protein>
<keyword evidence="2" id="KW-0812">Transmembrane</keyword>
<dbReference type="VEuPathDB" id="CryptoDB:Cvel_29415"/>
<gene>
    <name evidence="3" type="ORF">Cvel_29415</name>
</gene>
<name>A0A0G4HN93_9ALVE</name>
<dbReference type="EMBL" id="CDMZ01003244">
    <property type="protein sequence ID" value="CEM45673.1"/>
    <property type="molecule type" value="Genomic_DNA"/>
</dbReference>
<evidence type="ECO:0000313" key="3">
    <source>
        <dbReference type="EMBL" id="CEM45673.1"/>
    </source>
</evidence>
<feature type="transmembrane region" description="Helical" evidence="2">
    <location>
        <begin position="111"/>
        <end position="135"/>
    </location>
</feature>
<dbReference type="PhylomeDB" id="A0A0G4HN93"/>
<proteinExistence type="predicted"/>
<sequence length="308" mass="33468">MQREVTFTRPSPDTPFGLEWNIQVAERKVFLAGVLLGSPAEECYKGPFPMFVESINGQPCTSPSDVTSQTNGRVEIRVVLKTPSAAETLPIQHDPVNNTWTLKAASAGGGIFSLLGCFFFIVGLILLPALFFGIVLPTGDWVNAVHLATPTIFLIVGFTLTFMGTTEIRRVELKATNMRINKSLMYNLEVYIGEEKLLLMSGGHFVISPFKKKFEDFLRDRVKLSQGGKGDYGPGPSSEQTQRHSARTSIQMHVIGGGQQPDDFAYGGGYGTAGGGQYGGAAYGNANALPNNHAWETTARDQPPEYKA</sequence>
<organism evidence="3">
    <name type="scientific">Chromera velia CCMP2878</name>
    <dbReference type="NCBI Taxonomy" id="1169474"/>
    <lineage>
        <taxon>Eukaryota</taxon>
        <taxon>Sar</taxon>
        <taxon>Alveolata</taxon>
        <taxon>Colpodellida</taxon>
        <taxon>Chromeraceae</taxon>
        <taxon>Chromera</taxon>
    </lineage>
</organism>
<dbReference type="AlphaFoldDB" id="A0A0G4HN93"/>
<evidence type="ECO:0000256" key="2">
    <source>
        <dbReference type="SAM" id="Phobius"/>
    </source>
</evidence>